<dbReference type="EC" id="2.2.1.9" evidence="6"/>
<dbReference type="SUPFAM" id="SSF52518">
    <property type="entry name" value="Thiamin diphosphate-binding fold (THDP-binding)"/>
    <property type="match status" value="2"/>
</dbReference>
<sequence>MIIESVSHLVALCAKNGIRHAILSPGSRCAPLTIAFARHPEISTKTVSDERSAAFIALGMAQQTGEPVVLVCTSGSAALNYFPAIAEAFFQQIPLLILTADRPPEWIDQYDGQTIFQEEVYGKHVKKSFVFPSLDNSDTSIESAINISTEAIYLAKSFPKGPVHINLPFREPFYPEEGQELILPETKLQIQPTSKVNLNKSTKSFLEENLPRFKRIMIVAGQSKPDPETEEIIMRLSTQKNVVVVTDVISNFQSEFTITQHDHWLGSSNLTQNLKPDLILSFGMSVISKPLKLFLRSTDAINWHIQESGKARDPFQKLTKTIHASNSFFFSWLFKNLEPLYSEFKEKWTSLNQKAKAALPKILETADFGEYTALAEILPKIPKRSKVHLANSMAVRYVNFLGPLDQEIICNRGTSGIDGSNSTAVGCSLVTDEMVTLITGDMAFFYDRNAFWQNYTKPNLRIIVLNNHAGGIFRLIKGPSSQPELEEYFETYQPLSAESLAHEFGFEYNLVNERDELKNTIADFFSPSEHPKILEIQSESKRNAGILSGVKSKMIEALSEN</sequence>
<dbReference type="InterPro" id="IPR004433">
    <property type="entry name" value="MenaQ_synth_MenD"/>
</dbReference>
<dbReference type="RefSeq" id="WP_289998179.1">
    <property type="nucleotide sequence ID" value="NZ_JAUEPH010000001.1"/>
</dbReference>
<evidence type="ECO:0000256" key="3">
    <source>
        <dbReference type="ARBA" id="ARBA00022842"/>
    </source>
</evidence>
<feature type="domain" description="Thiamine pyrophosphate enzyme TPP-binding" evidence="7">
    <location>
        <begin position="409"/>
        <end position="535"/>
    </location>
</feature>
<comment type="catalytic activity">
    <reaction evidence="6">
        <text>isochorismate + 2-oxoglutarate + H(+) = 5-enolpyruvoyl-6-hydroxy-2-succinyl-cyclohex-3-ene-1-carboxylate + CO2</text>
        <dbReference type="Rhea" id="RHEA:25593"/>
        <dbReference type="ChEBI" id="CHEBI:15378"/>
        <dbReference type="ChEBI" id="CHEBI:16526"/>
        <dbReference type="ChEBI" id="CHEBI:16810"/>
        <dbReference type="ChEBI" id="CHEBI:29780"/>
        <dbReference type="ChEBI" id="CHEBI:58818"/>
        <dbReference type="EC" id="2.2.1.9"/>
    </reaction>
</comment>
<comment type="subunit">
    <text evidence="6">Homodimer.</text>
</comment>
<keyword evidence="1 6" id="KW-0808">Transferase</keyword>
<keyword evidence="3 6" id="KW-0460">Magnesium</keyword>
<dbReference type="PANTHER" id="PTHR42916:SF1">
    <property type="entry name" value="PROTEIN PHYLLO, CHLOROPLASTIC"/>
    <property type="match status" value="1"/>
</dbReference>
<dbReference type="Pfam" id="PF16582">
    <property type="entry name" value="TPP_enzyme_M_2"/>
    <property type="match status" value="1"/>
</dbReference>
<comment type="function">
    <text evidence="6">Catalyzes the thiamine diphosphate-dependent decarboxylation of 2-oxoglutarate and the subsequent addition of the resulting succinic semialdehyde-thiamine pyrophosphate anion to isochorismate to yield 2-succinyl-5-enolpyruvyl-6-hydroxy-3-cyclohexene-1-carboxylate (SEPHCHC).</text>
</comment>
<feature type="domain" description="Menaquinone biosynthesis protein MenD middle" evidence="9">
    <location>
        <begin position="212"/>
        <end position="382"/>
    </location>
</feature>
<keyword evidence="5 6" id="KW-0464">Manganese</keyword>
<proteinExistence type="inferred from homology"/>
<dbReference type="Gene3D" id="3.40.50.970">
    <property type="match status" value="2"/>
</dbReference>
<feature type="domain" description="Thiamine pyrophosphate enzyme N-terminal TPP-binding" evidence="8">
    <location>
        <begin position="8"/>
        <end position="114"/>
    </location>
</feature>
<protein>
    <recommendedName>
        <fullName evidence="6">2-succinyl-5-enolpyruvyl-6-hydroxy-3-cyclohexene-1-carboxylate synthase</fullName>
        <shortName evidence="6">SEPHCHC synthase</shortName>
        <ecNumber evidence="6">2.2.1.9</ecNumber>
    </recommendedName>
    <alternativeName>
        <fullName evidence="6">Menaquinone biosynthesis protein MenD</fullName>
    </alternativeName>
</protein>
<evidence type="ECO:0000313" key="10">
    <source>
        <dbReference type="EMBL" id="MDN3202633.1"/>
    </source>
</evidence>
<gene>
    <name evidence="6 10" type="primary">menD</name>
    <name evidence="10" type="ORF">QVH07_00675</name>
</gene>
<dbReference type="EMBL" id="JAUEPH010000001">
    <property type="protein sequence ID" value="MDN3202633.1"/>
    <property type="molecule type" value="Genomic_DNA"/>
</dbReference>
<comment type="cofactor">
    <cofactor evidence="6">
        <name>Mg(2+)</name>
        <dbReference type="ChEBI" id="CHEBI:18420"/>
    </cofactor>
    <cofactor evidence="6">
        <name>Mn(2+)</name>
        <dbReference type="ChEBI" id="CHEBI:29035"/>
    </cofactor>
</comment>
<comment type="pathway">
    <text evidence="6">Quinol/quinone metabolism; menaquinone biosynthesis.</text>
</comment>
<comment type="cofactor">
    <cofactor evidence="6">
        <name>thiamine diphosphate</name>
        <dbReference type="ChEBI" id="CHEBI:58937"/>
    </cofactor>
    <text evidence="6">Binds 1 thiamine pyrophosphate per subunit.</text>
</comment>
<dbReference type="Pfam" id="PF02776">
    <property type="entry name" value="TPP_enzyme_N"/>
    <property type="match status" value="1"/>
</dbReference>
<dbReference type="InterPro" id="IPR029061">
    <property type="entry name" value="THDP-binding"/>
</dbReference>
<name>A0ABT7Y831_9BACT</name>
<dbReference type="CDD" id="cd07037">
    <property type="entry name" value="TPP_PYR_MenD"/>
    <property type="match status" value="1"/>
</dbReference>
<organism evidence="10 11">
    <name type="scientific">Algoriphagus sediminis</name>
    <dbReference type="NCBI Taxonomy" id="3057113"/>
    <lineage>
        <taxon>Bacteria</taxon>
        <taxon>Pseudomonadati</taxon>
        <taxon>Bacteroidota</taxon>
        <taxon>Cytophagia</taxon>
        <taxon>Cytophagales</taxon>
        <taxon>Cyclobacteriaceae</taxon>
        <taxon>Algoriphagus</taxon>
    </lineage>
</organism>
<evidence type="ECO:0000259" key="7">
    <source>
        <dbReference type="Pfam" id="PF02775"/>
    </source>
</evidence>
<keyword evidence="6" id="KW-0474">Menaquinone biosynthesis</keyword>
<dbReference type="Pfam" id="PF02775">
    <property type="entry name" value="TPP_enzyme_C"/>
    <property type="match status" value="1"/>
</dbReference>
<keyword evidence="11" id="KW-1185">Reference proteome</keyword>
<dbReference type="Gene3D" id="3.40.50.1220">
    <property type="entry name" value="TPP-binding domain"/>
    <property type="match status" value="1"/>
</dbReference>
<dbReference type="GO" id="GO:0070204">
    <property type="term" value="F:2-succinyl-5-enolpyruvyl-6-hydroxy-3-cyclohexene-1-carboxylic-acid synthase activity"/>
    <property type="evidence" value="ECO:0007669"/>
    <property type="project" value="UniProtKB-EC"/>
</dbReference>
<evidence type="ECO:0000256" key="6">
    <source>
        <dbReference type="HAMAP-Rule" id="MF_01659"/>
    </source>
</evidence>
<evidence type="ECO:0000259" key="8">
    <source>
        <dbReference type="Pfam" id="PF02776"/>
    </source>
</evidence>
<dbReference type="Proteomes" id="UP001171916">
    <property type="component" value="Unassembled WGS sequence"/>
</dbReference>
<dbReference type="HAMAP" id="MF_01659">
    <property type="entry name" value="MenD"/>
    <property type="match status" value="1"/>
</dbReference>
<dbReference type="InterPro" id="IPR032264">
    <property type="entry name" value="MenD_middle"/>
</dbReference>
<reference evidence="10" key="1">
    <citation type="submission" date="2023-06" db="EMBL/GenBank/DDBJ databases">
        <title>Robiginitalea aurantiacus sp. nov. and Algoriphagus sediminis sp. nov., isolated from coastal sediment.</title>
        <authorList>
            <person name="Zhou Z.Y."/>
            <person name="An J."/>
            <person name="Jia Y.W."/>
            <person name="Du Z.J."/>
        </authorList>
    </citation>
    <scope>NUCLEOTIDE SEQUENCE</scope>
    <source>
        <strain evidence="10">C2-7</strain>
    </source>
</reference>
<comment type="similarity">
    <text evidence="6">Belongs to the TPP enzyme family. MenD subfamily.</text>
</comment>
<dbReference type="CDD" id="cd02009">
    <property type="entry name" value="TPP_SHCHC_synthase"/>
    <property type="match status" value="1"/>
</dbReference>
<dbReference type="PANTHER" id="PTHR42916">
    <property type="entry name" value="2-SUCCINYL-5-ENOLPYRUVYL-6-HYDROXY-3-CYCLOHEXENE-1-CARBOXYLATE SYNTHASE"/>
    <property type="match status" value="1"/>
</dbReference>
<accession>A0ABT7Y831</accession>
<dbReference type="PIRSF" id="PIRSF004983">
    <property type="entry name" value="MenD"/>
    <property type="match status" value="1"/>
</dbReference>
<dbReference type="InterPro" id="IPR011766">
    <property type="entry name" value="TPP_enzyme_TPP-bd"/>
</dbReference>
<comment type="caution">
    <text evidence="10">The sequence shown here is derived from an EMBL/GenBank/DDBJ whole genome shotgun (WGS) entry which is preliminary data.</text>
</comment>
<dbReference type="InterPro" id="IPR012001">
    <property type="entry name" value="Thiamin_PyroP_enz_TPP-bd_dom"/>
</dbReference>
<dbReference type="NCBIfam" id="TIGR00173">
    <property type="entry name" value="menD"/>
    <property type="match status" value="1"/>
</dbReference>
<evidence type="ECO:0000313" key="11">
    <source>
        <dbReference type="Proteomes" id="UP001171916"/>
    </source>
</evidence>
<evidence type="ECO:0000256" key="4">
    <source>
        <dbReference type="ARBA" id="ARBA00023052"/>
    </source>
</evidence>
<evidence type="ECO:0000256" key="1">
    <source>
        <dbReference type="ARBA" id="ARBA00022679"/>
    </source>
</evidence>
<evidence type="ECO:0000259" key="9">
    <source>
        <dbReference type="Pfam" id="PF16582"/>
    </source>
</evidence>
<keyword evidence="4 6" id="KW-0786">Thiamine pyrophosphate</keyword>
<evidence type="ECO:0000256" key="2">
    <source>
        <dbReference type="ARBA" id="ARBA00022723"/>
    </source>
</evidence>
<keyword evidence="2 6" id="KW-0479">Metal-binding</keyword>
<comment type="pathway">
    <text evidence="6">Quinol/quinone metabolism; 1,4-dihydroxy-2-naphthoate biosynthesis; 1,4-dihydroxy-2-naphthoate from chorismate: step 2/7.</text>
</comment>
<evidence type="ECO:0000256" key="5">
    <source>
        <dbReference type="ARBA" id="ARBA00023211"/>
    </source>
</evidence>